<feature type="chain" id="PRO_5012942354" evidence="2">
    <location>
        <begin position="19"/>
        <end position="59"/>
    </location>
</feature>
<evidence type="ECO:0000256" key="1">
    <source>
        <dbReference type="SAM" id="Phobius"/>
    </source>
</evidence>
<keyword evidence="4" id="KW-1185">Reference proteome</keyword>
<dbReference type="InterPro" id="IPR046619">
    <property type="entry name" value="DUF6732"/>
</dbReference>
<keyword evidence="1" id="KW-0472">Membrane</keyword>
<evidence type="ECO:0000256" key="2">
    <source>
        <dbReference type="SAM" id="SignalP"/>
    </source>
</evidence>
<sequence length="59" mass="6116">MKKIATSILMLSATSAAAHSGHDAALSGVAHWTLSPLHGLGVIALAAVLFGIRTFFQKE</sequence>
<dbReference type="RefSeq" id="WP_086449895.1">
    <property type="nucleotide sequence ID" value="NZ_MSPP01000001.1"/>
</dbReference>
<dbReference type="Proteomes" id="UP000194664">
    <property type="component" value="Unassembled WGS sequence"/>
</dbReference>
<keyword evidence="1" id="KW-1133">Transmembrane helix</keyword>
<reference evidence="3 4" key="1">
    <citation type="submission" date="2016-12" db="EMBL/GenBank/DDBJ databases">
        <title>The draft genome sequence of HSLHS2.</title>
        <authorList>
            <person name="Hu D."/>
            <person name="Wang L."/>
            <person name="Shao Z."/>
        </authorList>
    </citation>
    <scope>NUCLEOTIDE SEQUENCE [LARGE SCALE GENOMIC DNA]</scope>
    <source>
        <strain evidence="3">MCCC 1A06712</strain>
    </source>
</reference>
<keyword evidence="1" id="KW-0812">Transmembrane</keyword>
<evidence type="ECO:0000313" key="3">
    <source>
        <dbReference type="EMBL" id="OUD10244.1"/>
    </source>
</evidence>
<dbReference type="Pfam" id="PF20506">
    <property type="entry name" value="DUF6732"/>
    <property type="match status" value="1"/>
</dbReference>
<proteinExistence type="predicted"/>
<evidence type="ECO:0000313" key="4">
    <source>
        <dbReference type="Proteomes" id="UP000194664"/>
    </source>
</evidence>
<comment type="caution">
    <text evidence="3">The sequence shown here is derived from an EMBL/GenBank/DDBJ whole genome shotgun (WGS) entry which is preliminary data.</text>
</comment>
<dbReference type="OrthoDB" id="7873230at2"/>
<feature type="signal peptide" evidence="2">
    <location>
        <begin position="1"/>
        <end position="18"/>
    </location>
</feature>
<gene>
    <name evidence="3" type="ORF">BVC71_01650</name>
</gene>
<dbReference type="EMBL" id="MSPP01000001">
    <property type="protein sequence ID" value="OUD10244.1"/>
    <property type="molecule type" value="Genomic_DNA"/>
</dbReference>
<organism evidence="3 4">
    <name type="scientific">Marivivens niveibacter</name>
    <dbReference type="NCBI Taxonomy" id="1930667"/>
    <lineage>
        <taxon>Bacteria</taxon>
        <taxon>Pseudomonadati</taxon>
        <taxon>Pseudomonadota</taxon>
        <taxon>Alphaproteobacteria</taxon>
        <taxon>Rhodobacterales</taxon>
        <taxon>Paracoccaceae</taxon>
        <taxon>Marivivens group</taxon>
        <taxon>Marivivens</taxon>
    </lineage>
</organism>
<name>A0A251X1P8_9RHOB</name>
<feature type="transmembrane region" description="Helical" evidence="1">
    <location>
        <begin position="36"/>
        <end position="56"/>
    </location>
</feature>
<dbReference type="AlphaFoldDB" id="A0A251X1P8"/>
<accession>A0A251X1P8</accession>
<protein>
    <submittedName>
        <fullName evidence="3">Uncharacterized protein</fullName>
    </submittedName>
</protein>
<keyword evidence="2" id="KW-0732">Signal</keyword>